<keyword evidence="1" id="KW-0175">Coiled coil</keyword>
<evidence type="ECO:0000313" key="3">
    <source>
        <dbReference type="EMBL" id="RDX46532.1"/>
    </source>
</evidence>
<feature type="coiled-coil region" evidence="1">
    <location>
        <begin position="178"/>
        <end position="205"/>
    </location>
</feature>
<name>A0A371D1Y1_9APHY</name>
<feature type="compositionally biased region" description="Low complexity" evidence="2">
    <location>
        <begin position="73"/>
        <end position="90"/>
    </location>
</feature>
<protein>
    <submittedName>
        <fullName evidence="3">Uncharacterized protein</fullName>
    </submittedName>
</protein>
<dbReference type="AlphaFoldDB" id="A0A371D1Y1"/>
<reference evidence="3 4" key="1">
    <citation type="journal article" date="2018" name="Biotechnol. Biofuels">
        <title>Integrative visual omics of the white-rot fungus Polyporus brumalis exposes the biotechnological potential of its oxidative enzymes for delignifying raw plant biomass.</title>
        <authorList>
            <person name="Miyauchi S."/>
            <person name="Rancon A."/>
            <person name="Drula E."/>
            <person name="Hage H."/>
            <person name="Chaduli D."/>
            <person name="Favel A."/>
            <person name="Grisel S."/>
            <person name="Henrissat B."/>
            <person name="Herpoel-Gimbert I."/>
            <person name="Ruiz-Duenas F.J."/>
            <person name="Chevret D."/>
            <person name="Hainaut M."/>
            <person name="Lin J."/>
            <person name="Wang M."/>
            <person name="Pangilinan J."/>
            <person name="Lipzen A."/>
            <person name="Lesage-Meessen L."/>
            <person name="Navarro D."/>
            <person name="Riley R."/>
            <person name="Grigoriev I.V."/>
            <person name="Zhou S."/>
            <person name="Raouche S."/>
            <person name="Rosso M.N."/>
        </authorList>
    </citation>
    <scope>NUCLEOTIDE SEQUENCE [LARGE SCALE GENOMIC DNA]</scope>
    <source>
        <strain evidence="3 4">BRFM 1820</strain>
    </source>
</reference>
<dbReference type="OrthoDB" id="2756462at2759"/>
<proteinExistence type="predicted"/>
<gene>
    <name evidence="3" type="ORF">OH76DRAFT_1406840</name>
</gene>
<dbReference type="Proteomes" id="UP000256964">
    <property type="component" value="Unassembled WGS sequence"/>
</dbReference>
<sequence length="206" mass="23005">MNNQNFNFQFHRIPEQDQTQEIQLDYGPPDSSVATPVSQLKAVRIQQPLASVAEGDEDPSDDVESTFNLTPPSSQDSTFSVSQESSSTISGHVGAPETHLVTASAPTQPAQTFRPVTRTRTLRKEDTLMAVDAPSITDEVEMRLLPVFQSMCAKMCNEICNRQTQTAAEIHAAIRQSYLQTQREVLALKQEVNDLRLQLAEQRRVY</sequence>
<feature type="compositionally biased region" description="Acidic residues" evidence="2">
    <location>
        <begin position="54"/>
        <end position="64"/>
    </location>
</feature>
<organism evidence="3 4">
    <name type="scientific">Lentinus brumalis</name>
    <dbReference type="NCBI Taxonomy" id="2498619"/>
    <lineage>
        <taxon>Eukaryota</taxon>
        <taxon>Fungi</taxon>
        <taxon>Dikarya</taxon>
        <taxon>Basidiomycota</taxon>
        <taxon>Agaricomycotina</taxon>
        <taxon>Agaricomycetes</taxon>
        <taxon>Polyporales</taxon>
        <taxon>Polyporaceae</taxon>
        <taxon>Lentinus</taxon>
    </lineage>
</organism>
<keyword evidence="4" id="KW-1185">Reference proteome</keyword>
<dbReference type="EMBL" id="KZ857426">
    <property type="protein sequence ID" value="RDX46532.1"/>
    <property type="molecule type" value="Genomic_DNA"/>
</dbReference>
<accession>A0A371D1Y1</accession>
<feature type="region of interest" description="Disordered" evidence="2">
    <location>
        <begin position="48"/>
        <end position="93"/>
    </location>
</feature>
<evidence type="ECO:0000256" key="1">
    <source>
        <dbReference type="SAM" id="Coils"/>
    </source>
</evidence>
<evidence type="ECO:0000313" key="4">
    <source>
        <dbReference type="Proteomes" id="UP000256964"/>
    </source>
</evidence>
<evidence type="ECO:0000256" key="2">
    <source>
        <dbReference type="SAM" id="MobiDB-lite"/>
    </source>
</evidence>